<organism evidence="2 3">
    <name type="scientific">Chitinimonas lacunae</name>
    <dbReference type="NCBI Taxonomy" id="1963018"/>
    <lineage>
        <taxon>Bacteria</taxon>
        <taxon>Pseudomonadati</taxon>
        <taxon>Pseudomonadota</taxon>
        <taxon>Betaproteobacteria</taxon>
        <taxon>Neisseriales</taxon>
        <taxon>Chitinibacteraceae</taxon>
        <taxon>Chitinimonas</taxon>
    </lineage>
</organism>
<keyword evidence="3" id="KW-1185">Reference proteome</keyword>
<evidence type="ECO:0000313" key="2">
    <source>
        <dbReference type="EMBL" id="MFC4159407.1"/>
    </source>
</evidence>
<dbReference type="EMBL" id="JBHSBU010000001">
    <property type="protein sequence ID" value="MFC4159407.1"/>
    <property type="molecule type" value="Genomic_DNA"/>
</dbReference>
<feature type="region of interest" description="Disordered" evidence="1">
    <location>
        <begin position="59"/>
        <end position="81"/>
    </location>
</feature>
<gene>
    <name evidence="2" type="ORF">ACFOW7_08585</name>
</gene>
<sequence length="81" mass="8809">MAQNPCPTPPPCPETVFCEQLPVLTKRSDYDEVLDVAVACSFPASDPIAVHECCCHLSERESKHGPASSHNQDPTCKEESP</sequence>
<evidence type="ECO:0000313" key="3">
    <source>
        <dbReference type="Proteomes" id="UP001595791"/>
    </source>
</evidence>
<evidence type="ECO:0000256" key="1">
    <source>
        <dbReference type="SAM" id="MobiDB-lite"/>
    </source>
</evidence>
<proteinExistence type="predicted"/>
<dbReference type="Proteomes" id="UP001595791">
    <property type="component" value="Unassembled WGS sequence"/>
</dbReference>
<reference evidence="3" key="1">
    <citation type="journal article" date="2019" name="Int. J. Syst. Evol. Microbiol.">
        <title>The Global Catalogue of Microorganisms (GCM) 10K type strain sequencing project: providing services to taxonomists for standard genome sequencing and annotation.</title>
        <authorList>
            <consortium name="The Broad Institute Genomics Platform"/>
            <consortium name="The Broad Institute Genome Sequencing Center for Infectious Disease"/>
            <person name="Wu L."/>
            <person name="Ma J."/>
        </authorList>
    </citation>
    <scope>NUCLEOTIDE SEQUENCE [LARGE SCALE GENOMIC DNA]</scope>
    <source>
        <strain evidence="3">LMG 29894</strain>
    </source>
</reference>
<dbReference type="RefSeq" id="WP_378163128.1">
    <property type="nucleotide sequence ID" value="NZ_JBHSBU010000001.1"/>
</dbReference>
<comment type="caution">
    <text evidence="2">The sequence shown here is derived from an EMBL/GenBank/DDBJ whole genome shotgun (WGS) entry which is preliminary data.</text>
</comment>
<accession>A0ABV8MMK3</accession>
<protein>
    <submittedName>
        <fullName evidence="2">Uncharacterized protein</fullName>
    </submittedName>
</protein>
<name>A0ABV8MMK3_9NEIS</name>